<sequence length="876" mass="97126">MADEGGKPPPRRSLASAVSRLNLAKAGSSTKLQGGPRMLAAPLPTNADLDIEEAMDQVHYDSPFLTSRPSLVTPFEPRTRPPLTGTSAVKEPVADPEESEPSPAAVLAPRLSDLSKSPWSSSSGRQPASIMDVINAVNFEKKMAKKLHKNIQTRKRAAEAVSIVVKKAKRVSRSMTMNRRNGVTMDASQLEEELNNLSTNYISKLAQDHQTFVISIHSHIKVWWDAVMAVVTFYSIVVVPMDVCFDLSTTYDGVVSVQRTVEIVFVVDIILTFRTSYLSSVSLEEVMDVARIRQHYLTTWFWVDCLGSVPSDLLGTSCQQSQLAYLRLLVFLRILRLSTSPTFADLMSWASRTFTSYFVRLVVLTTMYLLLHHYIACSFYLLVVQWLSCLAHYILGARKTSHAYVLSIFIVIRTVPFDANDTLDVKYVSSYYRGLVVTSGSDLGPVTSAEQIWGTAMFIVGILANACVAGICASVLAQMNKVEDEQVHQKECIHNTLRHCNAGEDLQKRVLTFFDSAHGRETAHHAAEMFHGMPEKLHFELSVALNQSFLDKVPLFRTLEPEGIVALMECVEETVAMSGDVIIRAGEEVADDVSYKRMWNVPLAGHSFGEMSLLRNGVASASVVATSFCVLLVLYKDMFQWITRENDQVRTFWERSRVKQMETSETVVRRASLVSTVSDVTQQVGVIHYLANKVLPKRMRIMLRKVRMRKAARRVMLLHHQQINRTQALSSRCQDNLHSNTSNHSQRSDTSHISHVPPRLVPDGTAPGPTGPDGMAIHAADTPAPSSIHSPSTAADPPVDAEPKTSPKGSRLKGAAKKMRASPLSNAHMLLSMLKGRQMSARALLAVTKMSQIAAKDMVDATSITKENMLYRANET</sequence>
<evidence type="ECO:0000313" key="6">
    <source>
        <dbReference type="Proteomes" id="UP000265427"/>
    </source>
</evidence>
<reference evidence="5 6" key="1">
    <citation type="submission" date="2018-08" db="EMBL/GenBank/DDBJ databases">
        <title>Aphanomyces genome sequencing and annotation.</title>
        <authorList>
            <person name="Minardi D."/>
            <person name="Oidtmann B."/>
            <person name="Van Der Giezen M."/>
            <person name="Studholme D.J."/>
        </authorList>
    </citation>
    <scope>NUCLEOTIDE SEQUENCE [LARGE SCALE GENOMIC DNA]</scope>
    <source>
        <strain evidence="5 6">Kv</strain>
    </source>
</reference>
<feature type="region of interest" description="Disordered" evidence="2">
    <location>
        <begin position="65"/>
        <end position="126"/>
    </location>
</feature>
<dbReference type="PANTHER" id="PTHR10217:SF435">
    <property type="entry name" value="POTASSIUM VOLTAGE-GATED CHANNEL PROTEIN EAG"/>
    <property type="match status" value="1"/>
</dbReference>
<dbReference type="InterPro" id="IPR050818">
    <property type="entry name" value="KCNH_animal-type"/>
</dbReference>
<proteinExistence type="predicted"/>
<dbReference type="InterPro" id="IPR000595">
    <property type="entry name" value="cNMP-bd_dom"/>
</dbReference>
<dbReference type="GO" id="GO:0005249">
    <property type="term" value="F:voltage-gated potassium channel activity"/>
    <property type="evidence" value="ECO:0007669"/>
    <property type="project" value="TreeGrafter"/>
</dbReference>
<evidence type="ECO:0000259" key="4">
    <source>
        <dbReference type="PROSITE" id="PS50042"/>
    </source>
</evidence>
<feature type="domain" description="Cyclic nucleotide-binding" evidence="4">
    <location>
        <begin position="555"/>
        <end position="650"/>
    </location>
</feature>
<dbReference type="GO" id="GO:0005886">
    <property type="term" value="C:plasma membrane"/>
    <property type="evidence" value="ECO:0007669"/>
    <property type="project" value="TreeGrafter"/>
</dbReference>
<dbReference type="SUPFAM" id="SSF81324">
    <property type="entry name" value="Voltage-gated potassium channels"/>
    <property type="match status" value="1"/>
</dbReference>
<dbReference type="InterPro" id="IPR014710">
    <property type="entry name" value="RmlC-like_jellyroll"/>
</dbReference>
<dbReference type="InterPro" id="IPR018490">
    <property type="entry name" value="cNMP-bd_dom_sf"/>
</dbReference>
<gene>
    <name evidence="5" type="ORF">DYB36_010254</name>
</gene>
<dbReference type="EMBL" id="QUSZ01007033">
    <property type="protein sequence ID" value="RHY03772.1"/>
    <property type="molecule type" value="Genomic_DNA"/>
</dbReference>
<evidence type="ECO:0000256" key="3">
    <source>
        <dbReference type="SAM" id="Phobius"/>
    </source>
</evidence>
<feature type="region of interest" description="Disordered" evidence="2">
    <location>
        <begin position="725"/>
        <end position="821"/>
    </location>
</feature>
<evidence type="ECO:0000313" key="5">
    <source>
        <dbReference type="EMBL" id="RHY03772.1"/>
    </source>
</evidence>
<feature type="transmembrane region" description="Helical" evidence="3">
    <location>
        <begin position="613"/>
        <end position="635"/>
    </location>
</feature>
<feature type="transmembrane region" description="Helical" evidence="3">
    <location>
        <begin position="452"/>
        <end position="476"/>
    </location>
</feature>
<dbReference type="SUPFAM" id="SSF51206">
    <property type="entry name" value="cAMP-binding domain-like"/>
    <property type="match status" value="1"/>
</dbReference>
<dbReference type="PANTHER" id="PTHR10217">
    <property type="entry name" value="VOLTAGE AND LIGAND GATED POTASSIUM CHANNEL"/>
    <property type="match status" value="1"/>
</dbReference>
<dbReference type="PROSITE" id="PS50042">
    <property type="entry name" value="CNMP_BINDING_3"/>
    <property type="match status" value="1"/>
</dbReference>
<dbReference type="GO" id="GO:0042391">
    <property type="term" value="P:regulation of membrane potential"/>
    <property type="evidence" value="ECO:0007669"/>
    <property type="project" value="TreeGrafter"/>
</dbReference>
<evidence type="ECO:0000256" key="1">
    <source>
        <dbReference type="SAM" id="Coils"/>
    </source>
</evidence>
<organism evidence="5 6">
    <name type="scientific">Aphanomyces astaci</name>
    <name type="common">Crayfish plague agent</name>
    <dbReference type="NCBI Taxonomy" id="112090"/>
    <lineage>
        <taxon>Eukaryota</taxon>
        <taxon>Sar</taxon>
        <taxon>Stramenopiles</taxon>
        <taxon>Oomycota</taxon>
        <taxon>Saprolegniomycetes</taxon>
        <taxon>Saprolegniales</taxon>
        <taxon>Verrucalvaceae</taxon>
        <taxon>Aphanomyces</taxon>
    </lineage>
</organism>
<keyword evidence="3" id="KW-0812">Transmembrane</keyword>
<feature type="compositionally biased region" description="Basic residues" evidence="2">
    <location>
        <begin position="810"/>
        <end position="820"/>
    </location>
</feature>
<feature type="compositionally biased region" description="Polar residues" evidence="2">
    <location>
        <begin position="784"/>
        <end position="793"/>
    </location>
</feature>
<feature type="compositionally biased region" description="Low complexity" evidence="2">
    <location>
        <begin position="762"/>
        <end position="774"/>
    </location>
</feature>
<dbReference type="Gene3D" id="1.10.287.70">
    <property type="match status" value="1"/>
</dbReference>
<keyword evidence="1" id="KW-0175">Coiled coil</keyword>
<dbReference type="CDD" id="cd00038">
    <property type="entry name" value="CAP_ED"/>
    <property type="match status" value="1"/>
</dbReference>
<dbReference type="Proteomes" id="UP000265427">
    <property type="component" value="Unassembled WGS sequence"/>
</dbReference>
<feature type="coiled-coil region" evidence="1">
    <location>
        <begin position="180"/>
        <end position="207"/>
    </location>
</feature>
<keyword evidence="3" id="KW-1133">Transmembrane helix</keyword>
<keyword evidence="3" id="KW-0472">Membrane</keyword>
<feature type="compositionally biased region" description="Polar residues" evidence="2">
    <location>
        <begin position="725"/>
        <end position="745"/>
    </location>
</feature>
<evidence type="ECO:0000256" key="2">
    <source>
        <dbReference type="SAM" id="MobiDB-lite"/>
    </source>
</evidence>
<comment type="caution">
    <text evidence="5">The sequence shown here is derived from an EMBL/GenBank/DDBJ whole genome shotgun (WGS) entry which is preliminary data.</text>
</comment>
<name>A0A397A896_APHAT</name>
<dbReference type="AlphaFoldDB" id="A0A397A896"/>
<feature type="compositionally biased region" description="Low complexity" evidence="2">
    <location>
        <begin position="112"/>
        <end position="126"/>
    </location>
</feature>
<protein>
    <recommendedName>
        <fullName evidence="4">Cyclic nucleotide-binding domain-containing protein</fullName>
    </recommendedName>
</protein>
<dbReference type="Gene3D" id="2.60.120.10">
    <property type="entry name" value="Jelly Rolls"/>
    <property type="match status" value="2"/>
</dbReference>
<dbReference type="VEuPathDB" id="FungiDB:H257_10404"/>
<accession>A0A397A896</accession>